<protein>
    <submittedName>
        <fullName evidence="1">Uncharacterized protein</fullName>
    </submittedName>
</protein>
<accession>A0ABR3DJI6</accession>
<reference evidence="1 2" key="1">
    <citation type="submission" date="2023-09" db="EMBL/GenBank/DDBJ databases">
        <title>Multi-omics analysis of a traditional fermented food reveals byproduct-associated fungal strains for waste-to-food upcycling.</title>
        <authorList>
            <consortium name="Lawrence Berkeley National Laboratory"/>
            <person name="Rekdal V.M."/>
            <person name="Villalobos-Escobedo J.M."/>
            <person name="Rodriguez-Valeron N."/>
            <person name="Garcia M.O."/>
            <person name="Vasquez D.P."/>
            <person name="Damayanti I."/>
            <person name="Sorensen P.M."/>
            <person name="Baidoo E.E."/>
            <person name="De Carvalho A.C."/>
            <person name="Riley R."/>
            <person name="Lipzen A."/>
            <person name="He G."/>
            <person name="Yan M."/>
            <person name="Haridas S."/>
            <person name="Daum C."/>
            <person name="Yoshinaga Y."/>
            <person name="Ng V."/>
            <person name="Grigoriev I.V."/>
            <person name="Munk R."/>
            <person name="Nuraida L."/>
            <person name="Wijaya C.H."/>
            <person name="Morales P.-C."/>
            <person name="Keasling J.D."/>
        </authorList>
    </citation>
    <scope>NUCLEOTIDE SEQUENCE [LARGE SCALE GENOMIC DNA]</scope>
    <source>
        <strain evidence="1 2">FGSC 2613</strain>
    </source>
</reference>
<dbReference type="EMBL" id="JAVLET010000002">
    <property type="protein sequence ID" value="KAL0472844.1"/>
    <property type="molecule type" value="Genomic_DNA"/>
</dbReference>
<sequence>MADELITIKGYDYEAYLHSVGRVPMLNGETSMILIATRAWRRLESYEDCRAGKPLRDVAMEVIGYSKELGEEDRDTYMARIHNCLYPNLKDLVVEPADDITLDEWEAKVRPEMQTLFVSFTKKNKEHTRFCRGQRDLCP</sequence>
<organism evidence="1 2">
    <name type="scientific">Neurospora intermedia</name>
    <dbReference type="NCBI Taxonomy" id="5142"/>
    <lineage>
        <taxon>Eukaryota</taxon>
        <taxon>Fungi</taxon>
        <taxon>Dikarya</taxon>
        <taxon>Ascomycota</taxon>
        <taxon>Pezizomycotina</taxon>
        <taxon>Sordariomycetes</taxon>
        <taxon>Sordariomycetidae</taxon>
        <taxon>Sordariales</taxon>
        <taxon>Sordariaceae</taxon>
        <taxon>Neurospora</taxon>
    </lineage>
</organism>
<evidence type="ECO:0000313" key="2">
    <source>
        <dbReference type="Proteomes" id="UP001451303"/>
    </source>
</evidence>
<evidence type="ECO:0000313" key="1">
    <source>
        <dbReference type="EMBL" id="KAL0472844.1"/>
    </source>
</evidence>
<comment type="caution">
    <text evidence="1">The sequence shown here is derived from an EMBL/GenBank/DDBJ whole genome shotgun (WGS) entry which is preliminary data.</text>
</comment>
<name>A0ABR3DJI6_NEUIN</name>
<dbReference type="Proteomes" id="UP001451303">
    <property type="component" value="Unassembled WGS sequence"/>
</dbReference>
<proteinExistence type="predicted"/>
<keyword evidence="2" id="KW-1185">Reference proteome</keyword>
<gene>
    <name evidence="1" type="ORF">QR685DRAFT_541534</name>
</gene>